<dbReference type="HOGENOM" id="CLU_1366226_0_0_1"/>
<reference evidence="1 2" key="2">
    <citation type="journal article" date="2012" name="PLoS Pathog.">
        <title>Diverse lifestyles and strategies of plant pathogenesis encoded in the genomes of eighteen Dothideomycetes fungi.</title>
        <authorList>
            <person name="Ohm R.A."/>
            <person name="Feau N."/>
            <person name="Henrissat B."/>
            <person name="Schoch C.L."/>
            <person name="Horwitz B.A."/>
            <person name="Barry K.W."/>
            <person name="Condon B.J."/>
            <person name="Copeland A.C."/>
            <person name="Dhillon B."/>
            <person name="Glaser F."/>
            <person name="Hesse C.N."/>
            <person name="Kosti I."/>
            <person name="LaButti K."/>
            <person name="Lindquist E.A."/>
            <person name="Lucas S."/>
            <person name="Salamov A.A."/>
            <person name="Bradshaw R.E."/>
            <person name="Ciuffetti L."/>
            <person name="Hamelin R.C."/>
            <person name="Kema G.H.J."/>
            <person name="Lawrence C."/>
            <person name="Scott J.A."/>
            <person name="Spatafora J.W."/>
            <person name="Turgeon B.G."/>
            <person name="de Wit P.J.G.M."/>
            <person name="Zhong S."/>
            <person name="Goodwin S.B."/>
            <person name="Grigoriev I.V."/>
        </authorList>
    </citation>
    <scope>NUCLEOTIDE SEQUENCE [LARGE SCALE GENOMIC DNA]</scope>
    <source>
        <strain evidence="2">NZE10 / CBS 128990</strain>
    </source>
</reference>
<keyword evidence="2" id="KW-1185">Reference proteome</keyword>
<evidence type="ECO:0000313" key="2">
    <source>
        <dbReference type="Proteomes" id="UP000016933"/>
    </source>
</evidence>
<name>N1PDW9_DOTSN</name>
<dbReference type="AlphaFoldDB" id="N1PDW9"/>
<dbReference type="Proteomes" id="UP000016933">
    <property type="component" value="Unassembled WGS sequence"/>
</dbReference>
<dbReference type="EMBL" id="KB446544">
    <property type="protein sequence ID" value="EME39770.1"/>
    <property type="molecule type" value="Genomic_DNA"/>
</dbReference>
<organism evidence="1 2">
    <name type="scientific">Dothistroma septosporum (strain NZE10 / CBS 128990)</name>
    <name type="common">Red band needle blight fungus</name>
    <name type="synonym">Mycosphaerella pini</name>
    <dbReference type="NCBI Taxonomy" id="675120"/>
    <lineage>
        <taxon>Eukaryota</taxon>
        <taxon>Fungi</taxon>
        <taxon>Dikarya</taxon>
        <taxon>Ascomycota</taxon>
        <taxon>Pezizomycotina</taxon>
        <taxon>Dothideomycetes</taxon>
        <taxon>Dothideomycetidae</taxon>
        <taxon>Mycosphaerellales</taxon>
        <taxon>Mycosphaerellaceae</taxon>
        <taxon>Dothistroma</taxon>
    </lineage>
</organism>
<reference evidence="2" key="1">
    <citation type="journal article" date="2012" name="PLoS Genet.">
        <title>The genomes of the fungal plant pathogens Cladosporium fulvum and Dothistroma septosporum reveal adaptation to different hosts and lifestyles but also signatures of common ancestry.</title>
        <authorList>
            <person name="de Wit P.J.G.M."/>
            <person name="van der Burgt A."/>
            <person name="Oekmen B."/>
            <person name="Stergiopoulos I."/>
            <person name="Abd-Elsalam K.A."/>
            <person name="Aerts A.L."/>
            <person name="Bahkali A.H."/>
            <person name="Beenen H.G."/>
            <person name="Chettri P."/>
            <person name="Cox M.P."/>
            <person name="Datema E."/>
            <person name="de Vries R.P."/>
            <person name="Dhillon B."/>
            <person name="Ganley A.R."/>
            <person name="Griffiths S.A."/>
            <person name="Guo Y."/>
            <person name="Hamelin R.C."/>
            <person name="Henrissat B."/>
            <person name="Kabir M.S."/>
            <person name="Jashni M.K."/>
            <person name="Kema G."/>
            <person name="Klaubauf S."/>
            <person name="Lapidus A."/>
            <person name="Levasseur A."/>
            <person name="Lindquist E."/>
            <person name="Mehrabi R."/>
            <person name="Ohm R.A."/>
            <person name="Owen T.J."/>
            <person name="Salamov A."/>
            <person name="Schwelm A."/>
            <person name="Schijlen E."/>
            <person name="Sun H."/>
            <person name="van den Burg H.A."/>
            <person name="van Ham R.C.H.J."/>
            <person name="Zhang S."/>
            <person name="Goodwin S.B."/>
            <person name="Grigoriev I.V."/>
            <person name="Collemare J."/>
            <person name="Bradshaw R.E."/>
        </authorList>
    </citation>
    <scope>NUCLEOTIDE SEQUENCE [LARGE SCALE GENOMIC DNA]</scope>
    <source>
        <strain evidence="2">NZE10 / CBS 128990</strain>
    </source>
</reference>
<dbReference type="eggNOG" id="ENOG502SUU6">
    <property type="taxonomic scope" value="Eukaryota"/>
</dbReference>
<protein>
    <submittedName>
        <fullName evidence="1">Uncharacterized protein</fullName>
    </submittedName>
</protein>
<proteinExistence type="predicted"/>
<gene>
    <name evidence="1" type="ORF">DOTSEDRAFT_82585</name>
</gene>
<accession>N1PDW9</accession>
<sequence>MTVLALGHCLCKIELVLPHVLLRPSPELCIVTLCLYAAADIAGIVLLERRINTARSPTQLSDLASAYCPVDVAATLRLRHSRRSKTVMSNEDNHIRPIEGEEMLDTRKLEQIATEFTGESLVIDGTEILGRNFDQVDASVRAILVKKNSAQGAVRIFGKEVWNVVTGPSEQGVVIVRLGEGEYCRLLGTPTIRLFRRSIS</sequence>
<evidence type="ECO:0000313" key="1">
    <source>
        <dbReference type="EMBL" id="EME39770.1"/>
    </source>
</evidence>